<evidence type="ECO:0000313" key="4">
    <source>
        <dbReference type="EMBL" id="SMB79339.1"/>
    </source>
</evidence>
<dbReference type="RefSeq" id="WP_084255687.1">
    <property type="nucleotide sequence ID" value="NZ_FWWV01000002.1"/>
</dbReference>
<dbReference type="EMBL" id="FWWV01000002">
    <property type="protein sequence ID" value="SMB79339.1"/>
    <property type="molecule type" value="Genomic_DNA"/>
</dbReference>
<evidence type="ECO:0000256" key="2">
    <source>
        <dbReference type="ARBA" id="ARBA00022801"/>
    </source>
</evidence>
<dbReference type="PANTHER" id="PTHR43344">
    <property type="entry name" value="PHOSPHOSERINE PHOSPHATASE"/>
    <property type="match status" value="1"/>
</dbReference>
<dbReference type="InterPro" id="IPR006385">
    <property type="entry name" value="HAD_hydro_SerB1"/>
</dbReference>
<proteinExistence type="predicted"/>
<accession>A0A1W1UE65</accession>
<sequence>MSLVLFDLDDTLIDGDSASLWSEFMLHRGLADQDFVEQEQAMMQKYAAGEMSMDDYMAFTLAPLRGMSQTEIAKQTALFALNEIEPRVYPAAKETVKQAQLAGQRLIVISATADFVVQAAAKRLGIREVIAIQTELVDGHYTGNTVGVLSYQQGKVTRLQDYLGEDYPDLMRTATFYSDSRNDLPLLNEVGCPKVVNPDRTLRQYAEKCGWPILRWQRENG</sequence>
<dbReference type="SUPFAM" id="SSF56784">
    <property type="entry name" value="HAD-like"/>
    <property type="match status" value="1"/>
</dbReference>
<dbReference type="GO" id="GO:0016787">
    <property type="term" value="F:hydrolase activity"/>
    <property type="evidence" value="ECO:0007669"/>
    <property type="project" value="UniProtKB-KW"/>
</dbReference>
<dbReference type="GO" id="GO:0046872">
    <property type="term" value="F:metal ion binding"/>
    <property type="evidence" value="ECO:0007669"/>
    <property type="project" value="UniProtKB-KW"/>
</dbReference>
<dbReference type="AlphaFoldDB" id="A0A1W1UE65"/>
<evidence type="ECO:0000256" key="3">
    <source>
        <dbReference type="ARBA" id="ARBA00022842"/>
    </source>
</evidence>
<dbReference type="InterPro" id="IPR050582">
    <property type="entry name" value="HAD-like_SerB"/>
</dbReference>
<dbReference type="CDD" id="cd02612">
    <property type="entry name" value="HAD_PGPPase"/>
    <property type="match status" value="1"/>
</dbReference>
<dbReference type="PANTHER" id="PTHR43344:SF13">
    <property type="entry name" value="PHOSPHATASE RV3661-RELATED"/>
    <property type="match status" value="1"/>
</dbReference>
<keyword evidence="3" id="KW-0460">Magnesium</keyword>
<dbReference type="Proteomes" id="UP000192408">
    <property type="component" value="Unassembled WGS sequence"/>
</dbReference>
<dbReference type="Gene3D" id="1.20.1440.100">
    <property type="entry name" value="SG protein - dephosphorylation function"/>
    <property type="match status" value="1"/>
</dbReference>
<protein>
    <submittedName>
        <fullName evidence="4">HAD-superfamily subfamily IB hydrolase, TIGR01490</fullName>
    </submittedName>
</protein>
<reference evidence="5" key="1">
    <citation type="submission" date="2017-04" db="EMBL/GenBank/DDBJ databases">
        <authorList>
            <person name="Varghese N."/>
            <person name="Submissions S."/>
        </authorList>
    </citation>
    <scope>NUCLEOTIDE SEQUENCE [LARGE SCALE GENOMIC DNA]</scope>
    <source>
        <strain evidence="5">DSM 23072</strain>
    </source>
</reference>
<dbReference type="NCBIfam" id="TIGR01490">
    <property type="entry name" value="HAD-SF-IB-hyp1"/>
    <property type="match status" value="1"/>
</dbReference>
<dbReference type="Pfam" id="PF12710">
    <property type="entry name" value="HAD"/>
    <property type="match status" value="1"/>
</dbReference>
<keyword evidence="2 4" id="KW-0378">Hydrolase</keyword>
<dbReference type="NCBIfam" id="TIGR01488">
    <property type="entry name" value="HAD-SF-IB"/>
    <property type="match status" value="1"/>
</dbReference>
<dbReference type="InterPro" id="IPR036412">
    <property type="entry name" value="HAD-like_sf"/>
</dbReference>
<evidence type="ECO:0000256" key="1">
    <source>
        <dbReference type="ARBA" id="ARBA00022723"/>
    </source>
</evidence>
<keyword evidence="1" id="KW-0479">Metal-binding</keyword>
<organism evidence="4 5">
    <name type="scientific">Pasteurella testudinis DSM 23072</name>
    <dbReference type="NCBI Taxonomy" id="1122938"/>
    <lineage>
        <taxon>Bacteria</taxon>
        <taxon>Pseudomonadati</taxon>
        <taxon>Pseudomonadota</taxon>
        <taxon>Gammaproteobacteria</taxon>
        <taxon>Pasteurellales</taxon>
        <taxon>Pasteurellaceae</taxon>
        <taxon>Pasteurella</taxon>
    </lineage>
</organism>
<evidence type="ECO:0000313" key="5">
    <source>
        <dbReference type="Proteomes" id="UP000192408"/>
    </source>
</evidence>
<keyword evidence="5" id="KW-1185">Reference proteome</keyword>
<dbReference type="Gene3D" id="3.40.50.1000">
    <property type="entry name" value="HAD superfamily/HAD-like"/>
    <property type="match status" value="1"/>
</dbReference>
<dbReference type="STRING" id="1122938.SAMN05660772_00337"/>
<name>A0A1W1UE65_9PAST</name>
<dbReference type="InterPro" id="IPR023214">
    <property type="entry name" value="HAD_sf"/>
</dbReference>
<gene>
    <name evidence="4" type="ORF">SAMN05660772_00337</name>
</gene>